<dbReference type="EMBL" id="CP159204">
    <property type="protein sequence ID" value="XCF17754.1"/>
    <property type="molecule type" value="Genomic_DNA"/>
</dbReference>
<proteinExistence type="predicted"/>
<dbReference type="Pfam" id="PF23956">
    <property type="entry name" value="DUF7285"/>
    <property type="match status" value="1"/>
</dbReference>
<protein>
    <submittedName>
        <fullName evidence="2">Uncharacterized protein</fullName>
    </submittedName>
</protein>
<sequence length="130" mass="13162">MSRSSAREAQVEPLPALVAVAVVCLAVGAFATVRADVLPVGASDAPTDEVLSDAVDAASPTGSVVVSPARLDAAISPDGYAVNVTVTADDREWTAGEQPPPDAASASQRVPVRVADGRTEPGRLTVAVWS</sequence>
<dbReference type="GeneID" id="91108897"/>
<dbReference type="RefSeq" id="WP_353635170.1">
    <property type="nucleotide sequence ID" value="NZ_CP159204.1"/>
</dbReference>
<dbReference type="AlphaFoldDB" id="A0AAU8CH51"/>
<organism evidence="2">
    <name type="scientific">Halobacterium sp. NMX12-1</name>
    <dbReference type="NCBI Taxonomy" id="3166650"/>
    <lineage>
        <taxon>Archaea</taxon>
        <taxon>Methanobacteriati</taxon>
        <taxon>Methanobacteriota</taxon>
        <taxon>Stenosarchaea group</taxon>
        <taxon>Halobacteria</taxon>
        <taxon>Halobacteriales</taxon>
        <taxon>Halobacteriaceae</taxon>
        <taxon>Halobacterium</taxon>
    </lineage>
</organism>
<dbReference type="InterPro" id="IPR055709">
    <property type="entry name" value="DUF7285"/>
</dbReference>
<evidence type="ECO:0000256" key="1">
    <source>
        <dbReference type="SAM" id="MobiDB-lite"/>
    </source>
</evidence>
<evidence type="ECO:0000313" key="2">
    <source>
        <dbReference type="EMBL" id="XCF17754.1"/>
    </source>
</evidence>
<gene>
    <name evidence="2" type="ORF">ABSL23_07070</name>
</gene>
<dbReference type="KEGG" id="hanx:ABSL23_07070"/>
<name>A0AAU8CH51_9EURY</name>
<accession>A0AAU8CH51</accession>
<feature type="region of interest" description="Disordered" evidence="1">
    <location>
        <begin position="91"/>
        <end position="118"/>
    </location>
</feature>
<reference evidence="2" key="1">
    <citation type="submission" date="2024-06" db="EMBL/GenBank/DDBJ databases">
        <title>Genome Sequence of an extremely halophilic archaeon isolated from Permian era halite, Salado Formation, Carlsbad, New Mexico: Halobacterium sp. strain NMX12-1.</title>
        <authorList>
            <person name="Sotoa L."/>
            <person name="DasSarma P."/>
            <person name="Anton B.P."/>
            <person name="Vincze T."/>
            <person name="Verma I."/>
            <person name="Eralp B."/>
            <person name="Powers D.W."/>
            <person name="Dozier B.L."/>
            <person name="Roberts R.J."/>
            <person name="DasSarma S."/>
        </authorList>
    </citation>
    <scope>NUCLEOTIDE SEQUENCE</scope>
    <source>
        <strain evidence="2">NMX12-1</strain>
    </source>
</reference>